<dbReference type="InterPro" id="IPR037066">
    <property type="entry name" value="Plug_dom_sf"/>
</dbReference>
<evidence type="ECO:0000256" key="12">
    <source>
        <dbReference type="PROSITE-ProRule" id="PRU01360"/>
    </source>
</evidence>
<dbReference type="InterPro" id="IPR039426">
    <property type="entry name" value="TonB-dep_rcpt-like"/>
</dbReference>
<name>A0A941DEZ3_9BURK</name>
<dbReference type="Gene3D" id="2.40.170.20">
    <property type="entry name" value="TonB-dependent receptor, beta-barrel domain"/>
    <property type="match status" value="1"/>
</dbReference>
<keyword evidence="10 17" id="KW-0675">Receptor</keyword>
<evidence type="ECO:0000256" key="4">
    <source>
        <dbReference type="ARBA" id="ARBA00022452"/>
    </source>
</evidence>
<feature type="signal peptide" evidence="14">
    <location>
        <begin position="1"/>
        <end position="27"/>
    </location>
</feature>
<dbReference type="GO" id="GO:0015344">
    <property type="term" value="F:siderophore uptake transmembrane transporter activity"/>
    <property type="evidence" value="ECO:0007669"/>
    <property type="project" value="TreeGrafter"/>
</dbReference>
<feature type="domain" description="TonB-dependent receptor plug" evidence="16">
    <location>
        <begin position="61"/>
        <end position="174"/>
    </location>
</feature>
<organism evidence="17 18">
    <name type="scientific">Undibacterium baiyunense</name>
    <dbReference type="NCBI Taxonomy" id="2828731"/>
    <lineage>
        <taxon>Bacteria</taxon>
        <taxon>Pseudomonadati</taxon>
        <taxon>Pseudomonadota</taxon>
        <taxon>Betaproteobacteria</taxon>
        <taxon>Burkholderiales</taxon>
        <taxon>Oxalobacteraceae</taxon>
        <taxon>Undibacterium</taxon>
    </lineage>
</organism>
<dbReference type="EMBL" id="JAGSPM010000005">
    <property type="protein sequence ID" value="MBR7746861.1"/>
    <property type="molecule type" value="Genomic_DNA"/>
</dbReference>
<keyword evidence="3 12" id="KW-0813">Transport</keyword>
<feature type="domain" description="TonB-dependent receptor-like beta-barrel" evidence="15">
    <location>
        <begin position="301"/>
        <end position="748"/>
    </location>
</feature>
<evidence type="ECO:0000256" key="2">
    <source>
        <dbReference type="ARBA" id="ARBA00009810"/>
    </source>
</evidence>
<evidence type="ECO:0000259" key="15">
    <source>
        <dbReference type="Pfam" id="PF00593"/>
    </source>
</evidence>
<comment type="caution">
    <text evidence="17">The sequence shown here is derived from an EMBL/GenBank/DDBJ whole genome shotgun (WGS) entry which is preliminary data.</text>
</comment>
<protein>
    <submittedName>
        <fullName evidence="17">TonB-dependent receptor</fullName>
    </submittedName>
</protein>
<evidence type="ECO:0000256" key="7">
    <source>
        <dbReference type="ARBA" id="ARBA00023065"/>
    </source>
</evidence>
<dbReference type="PANTHER" id="PTHR30069">
    <property type="entry name" value="TONB-DEPENDENT OUTER MEMBRANE RECEPTOR"/>
    <property type="match status" value="1"/>
</dbReference>
<evidence type="ECO:0000259" key="16">
    <source>
        <dbReference type="Pfam" id="PF07715"/>
    </source>
</evidence>
<keyword evidence="11 12" id="KW-0998">Cell outer membrane</keyword>
<keyword evidence="9 12" id="KW-0472">Membrane</keyword>
<dbReference type="CDD" id="cd01347">
    <property type="entry name" value="ligand_gated_channel"/>
    <property type="match status" value="1"/>
</dbReference>
<keyword evidence="6 14" id="KW-0732">Signal</keyword>
<dbReference type="GO" id="GO:0044718">
    <property type="term" value="P:siderophore transmembrane transport"/>
    <property type="evidence" value="ECO:0007669"/>
    <property type="project" value="TreeGrafter"/>
</dbReference>
<evidence type="ECO:0000256" key="5">
    <source>
        <dbReference type="ARBA" id="ARBA00022692"/>
    </source>
</evidence>
<evidence type="ECO:0000313" key="18">
    <source>
        <dbReference type="Proteomes" id="UP000680158"/>
    </source>
</evidence>
<evidence type="ECO:0000256" key="14">
    <source>
        <dbReference type="SAM" id="SignalP"/>
    </source>
</evidence>
<dbReference type="RefSeq" id="WP_212684163.1">
    <property type="nucleotide sequence ID" value="NZ_JAGSPM010000005.1"/>
</dbReference>
<evidence type="ECO:0000256" key="9">
    <source>
        <dbReference type="ARBA" id="ARBA00023136"/>
    </source>
</evidence>
<dbReference type="Proteomes" id="UP000680158">
    <property type="component" value="Unassembled WGS sequence"/>
</dbReference>
<dbReference type="Gene3D" id="2.170.130.10">
    <property type="entry name" value="TonB-dependent receptor, plug domain"/>
    <property type="match status" value="1"/>
</dbReference>
<reference evidence="17 18" key="1">
    <citation type="submission" date="2021-04" db="EMBL/GenBank/DDBJ databases">
        <title>novel species isolated from subtropical streams in China.</title>
        <authorList>
            <person name="Lu H."/>
        </authorList>
    </citation>
    <scope>NUCLEOTIDE SEQUENCE [LARGE SCALE GENOMIC DNA]</scope>
    <source>
        <strain evidence="17 18">BYS107W</strain>
    </source>
</reference>
<evidence type="ECO:0000256" key="13">
    <source>
        <dbReference type="RuleBase" id="RU003357"/>
    </source>
</evidence>
<dbReference type="SUPFAM" id="SSF56935">
    <property type="entry name" value="Porins"/>
    <property type="match status" value="1"/>
</dbReference>
<accession>A0A941DEZ3</accession>
<dbReference type="PANTHER" id="PTHR30069:SF53">
    <property type="entry name" value="COLICIN I RECEPTOR-RELATED"/>
    <property type="match status" value="1"/>
</dbReference>
<keyword evidence="8 13" id="KW-0798">TonB box</keyword>
<evidence type="ECO:0000256" key="6">
    <source>
        <dbReference type="ARBA" id="ARBA00022729"/>
    </source>
</evidence>
<keyword evidence="18" id="KW-1185">Reference proteome</keyword>
<comment type="similarity">
    <text evidence="2 12 13">Belongs to the TonB-dependent receptor family.</text>
</comment>
<evidence type="ECO:0000256" key="11">
    <source>
        <dbReference type="ARBA" id="ARBA00023237"/>
    </source>
</evidence>
<comment type="subcellular location">
    <subcellularLocation>
        <location evidence="1 12">Cell outer membrane</location>
        <topology evidence="1 12">Multi-pass membrane protein</topology>
    </subcellularLocation>
</comment>
<evidence type="ECO:0000313" key="17">
    <source>
        <dbReference type="EMBL" id="MBR7746861.1"/>
    </source>
</evidence>
<evidence type="ECO:0000256" key="1">
    <source>
        <dbReference type="ARBA" id="ARBA00004571"/>
    </source>
</evidence>
<dbReference type="InterPro" id="IPR036942">
    <property type="entry name" value="Beta-barrel_TonB_sf"/>
</dbReference>
<evidence type="ECO:0000256" key="3">
    <source>
        <dbReference type="ARBA" id="ARBA00022448"/>
    </source>
</evidence>
<keyword evidence="4 12" id="KW-1134">Transmembrane beta strand</keyword>
<proteinExistence type="inferred from homology"/>
<dbReference type="AlphaFoldDB" id="A0A941DEZ3"/>
<feature type="chain" id="PRO_5036760701" evidence="14">
    <location>
        <begin position="28"/>
        <end position="772"/>
    </location>
</feature>
<dbReference type="Pfam" id="PF00593">
    <property type="entry name" value="TonB_dep_Rec_b-barrel"/>
    <property type="match status" value="1"/>
</dbReference>
<keyword evidence="5 12" id="KW-0812">Transmembrane</keyword>
<sequence length="772" mass="84913">MKTILRPAVIACAIAAAFPCLSQSTFANELSKLSAHQPTEDKASVDRVVIKGDKPTSLPTEIPTTIEGINAKDIEKTINAIDAEDALKYLPSLLVRKRYVGDFNHAVLATRASGTGNSARSIVYADGILLSNLLGNGATFTPRWGLVTPEEIQRVDVLYGPFSAAYSGNSVGAVVDYVTRMPEKFEAHAKLVGFSENFQEYGTDKKFSGKQLSGSVGDKQGAFSWWVNINRLDSDGHPIAFTNKLVSAGVTGNAGKAVTGAIAGKNPQGQDWWLMAATGQYHTIQDHAKVKLAYDITPTLRASYTFGVWRNDMNSSVESYLRDAAGNTVYSGDVNIAGKKYTINPTDMANSKNQLEHITHGLHVKSNTKGTWDWELAASLYDYNKDIARAPTVAIPSADAGGAGRVTDGSGTGWNTLALKGIWRPNAEHTAEFGYQREAYKLRTLVSDTTDWINGAASKRFSAFRGDSELNSFFLQDAWRINATWKTILGGRFEQWSAHDGAISNASTTLAFGTRDENYFSPKVAVAFRASDELTLKASLGRAVRMPTVSELYQGTVSTQTIVNNDPNLKPEKSWTSEWSAEQSLNDGKGLLRATFFHEDTDDALYSQTNTLVTPNITNIQNVDKIRTNGLELAYQNSDVMINGLDLAASVTYADSKIVKNDKFQKSVGKWQPRVPQWRANFVASYRANEQLTTTLGVRYSGRQYGSLDNSDSNAFTYFGFSSFLVADLRIRYKLDKQWSGAIGIDNLNNKKYWAFHPYTQRSVVAELKFDY</sequence>
<dbReference type="InterPro" id="IPR000531">
    <property type="entry name" value="Beta-barrel_TonB"/>
</dbReference>
<dbReference type="GO" id="GO:0009279">
    <property type="term" value="C:cell outer membrane"/>
    <property type="evidence" value="ECO:0007669"/>
    <property type="project" value="UniProtKB-SubCell"/>
</dbReference>
<evidence type="ECO:0000256" key="8">
    <source>
        <dbReference type="ARBA" id="ARBA00023077"/>
    </source>
</evidence>
<dbReference type="Pfam" id="PF07715">
    <property type="entry name" value="Plug"/>
    <property type="match status" value="1"/>
</dbReference>
<gene>
    <name evidence="17" type="ORF">KDM92_09735</name>
</gene>
<dbReference type="PROSITE" id="PS52016">
    <property type="entry name" value="TONB_DEPENDENT_REC_3"/>
    <property type="match status" value="1"/>
</dbReference>
<evidence type="ECO:0000256" key="10">
    <source>
        <dbReference type="ARBA" id="ARBA00023170"/>
    </source>
</evidence>
<keyword evidence="7" id="KW-0406">Ion transport</keyword>
<dbReference type="InterPro" id="IPR012910">
    <property type="entry name" value="Plug_dom"/>
</dbReference>